<dbReference type="AlphaFoldDB" id="A0A9P5ZW43"/>
<feature type="non-terminal residue" evidence="1">
    <location>
        <position position="223"/>
    </location>
</feature>
<proteinExistence type="predicted"/>
<reference evidence="1" key="1">
    <citation type="submission" date="2020-11" db="EMBL/GenBank/DDBJ databases">
        <authorList>
            <consortium name="DOE Joint Genome Institute"/>
            <person name="Ahrendt S."/>
            <person name="Riley R."/>
            <person name="Andreopoulos W."/>
            <person name="Labutti K."/>
            <person name="Pangilinan J."/>
            <person name="Ruiz-Duenas F.J."/>
            <person name="Barrasa J.M."/>
            <person name="Sanchez-Garcia M."/>
            <person name="Camarero S."/>
            <person name="Miyauchi S."/>
            <person name="Serrano A."/>
            <person name="Linde D."/>
            <person name="Babiker R."/>
            <person name="Drula E."/>
            <person name="Ayuso-Fernandez I."/>
            <person name="Pacheco R."/>
            <person name="Padilla G."/>
            <person name="Ferreira P."/>
            <person name="Barriuso J."/>
            <person name="Kellner H."/>
            <person name="Castanera R."/>
            <person name="Alfaro M."/>
            <person name="Ramirez L."/>
            <person name="Pisabarro A.G."/>
            <person name="Kuo A."/>
            <person name="Tritt A."/>
            <person name="Lipzen A."/>
            <person name="He G."/>
            <person name="Yan M."/>
            <person name="Ng V."/>
            <person name="Cullen D."/>
            <person name="Martin F."/>
            <person name="Rosso M.-N."/>
            <person name="Henrissat B."/>
            <person name="Hibbett D."/>
            <person name="Martinez A.T."/>
            <person name="Grigoriev I.V."/>
        </authorList>
    </citation>
    <scope>NUCLEOTIDE SEQUENCE</scope>
    <source>
        <strain evidence="1">ATCC 90797</strain>
    </source>
</reference>
<name>A0A9P5ZW43_PLEER</name>
<sequence>MKGGDVVLTLNSAEARRWLSQEDVTEGFLAGFNGTSKMRTPMLTVVAEYIPINFNPNEKGSLLSIEQEGGLDKGSIRSAGWIRPLERRSPSQQYAHMKIRFEDKNQANKAIRDGLFIGGKMITIRKDIQEPPICYKCHSIGDGHYASNCTIAQHDICGHCGQDHRSAQCPHPSRKWCSNCKKPGHGAGDRSCEIRQQRLEAWWKANPEASYRYFVDDQDPRTW</sequence>
<evidence type="ECO:0000313" key="1">
    <source>
        <dbReference type="EMBL" id="KAF9493770.1"/>
    </source>
</evidence>
<dbReference type="Proteomes" id="UP000807025">
    <property type="component" value="Unassembled WGS sequence"/>
</dbReference>
<gene>
    <name evidence="1" type="ORF">BDN71DRAFT_1344481</name>
</gene>
<accession>A0A9P5ZW43</accession>
<dbReference type="EMBL" id="MU154581">
    <property type="protein sequence ID" value="KAF9493770.1"/>
    <property type="molecule type" value="Genomic_DNA"/>
</dbReference>
<keyword evidence="2" id="KW-1185">Reference proteome</keyword>
<organism evidence="1 2">
    <name type="scientific">Pleurotus eryngii</name>
    <name type="common">Boletus of the steppes</name>
    <dbReference type="NCBI Taxonomy" id="5323"/>
    <lineage>
        <taxon>Eukaryota</taxon>
        <taxon>Fungi</taxon>
        <taxon>Dikarya</taxon>
        <taxon>Basidiomycota</taxon>
        <taxon>Agaricomycotina</taxon>
        <taxon>Agaricomycetes</taxon>
        <taxon>Agaricomycetidae</taxon>
        <taxon>Agaricales</taxon>
        <taxon>Pleurotineae</taxon>
        <taxon>Pleurotaceae</taxon>
        <taxon>Pleurotus</taxon>
    </lineage>
</organism>
<evidence type="ECO:0000313" key="2">
    <source>
        <dbReference type="Proteomes" id="UP000807025"/>
    </source>
</evidence>
<protein>
    <submittedName>
        <fullName evidence="1">Uncharacterized protein</fullName>
    </submittedName>
</protein>
<dbReference type="OrthoDB" id="2800503at2759"/>
<comment type="caution">
    <text evidence="1">The sequence shown here is derived from an EMBL/GenBank/DDBJ whole genome shotgun (WGS) entry which is preliminary data.</text>
</comment>